<keyword evidence="8" id="KW-1185">Reference proteome</keyword>
<protein>
    <submittedName>
        <fullName evidence="7">Glycine betaine ABC transporter substrate-binding protein</fullName>
    </submittedName>
</protein>
<dbReference type="GO" id="GO:0005275">
    <property type="term" value="F:amine transmembrane transporter activity"/>
    <property type="evidence" value="ECO:0007669"/>
    <property type="project" value="TreeGrafter"/>
</dbReference>
<evidence type="ECO:0000256" key="4">
    <source>
        <dbReference type="ARBA" id="ARBA00023136"/>
    </source>
</evidence>
<feature type="signal peptide" evidence="5">
    <location>
        <begin position="1"/>
        <end position="23"/>
    </location>
</feature>
<dbReference type="Proteomes" id="UP000431744">
    <property type="component" value="Unassembled WGS sequence"/>
</dbReference>
<dbReference type="PROSITE" id="PS51257">
    <property type="entry name" value="PROKAR_LIPOPROTEIN"/>
    <property type="match status" value="1"/>
</dbReference>
<comment type="subcellular location">
    <subcellularLocation>
        <location evidence="1">Cell membrane</location>
    </subcellularLocation>
</comment>
<accession>A0A6H9WQM4</accession>
<evidence type="ECO:0000259" key="6">
    <source>
        <dbReference type="Pfam" id="PF04069"/>
    </source>
</evidence>
<dbReference type="CDD" id="cd13639">
    <property type="entry name" value="PBP2_OpuAC_like"/>
    <property type="match status" value="1"/>
</dbReference>
<keyword evidence="5" id="KW-0732">Signal</keyword>
<dbReference type="PANTHER" id="PTHR47737:SF1">
    <property type="entry name" value="GLYCINE BETAINE_PROLINE BETAINE TRANSPORT SYSTEM PERMEASE PROTEIN PROW"/>
    <property type="match status" value="1"/>
</dbReference>
<dbReference type="GO" id="GO:0015226">
    <property type="term" value="F:carnitine transmembrane transporter activity"/>
    <property type="evidence" value="ECO:0007669"/>
    <property type="project" value="TreeGrafter"/>
</dbReference>
<evidence type="ECO:0000256" key="1">
    <source>
        <dbReference type="ARBA" id="ARBA00004236"/>
    </source>
</evidence>
<comment type="caution">
    <text evidence="7">The sequence shown here is derived from an EMBL/GenBank/DDBJ whole genome shotgun (WGS) entry which is preliminary data.</text>
</comment>
<gene>
    <name evidence="7" type="ORF">F8O04_11825</name>
</gene>
<keyword evidence="4" id="KW-0472">Membrane</keyword>
<dbReference type="AlphaFoldDB" id="A0A6H9WQM4"/>
<dbReference type="GO" id="GO:0015871">
    <property type="term" value="P:choline transport"/>
    <property type="evidence" value="ECO:0007669"/>
    <property type="project" value="TreeGrafter"/>
</dbReference>
<evidence type="ECO:0000313" key="7">
    <source>
        <dbReference type="EMBL" id="KAB1648371.1"/>
    </source>
</evidence>
<sequence length="305" mass="32767">MKNRFKTGLAVAAVAALALTGCAADGGGDGGGDAGEGDALENGDQRDLTIAVFNGWDEGIAATELWNAILSDLGYNVTLEYADPAPVYSGLSTGDYDITLDTWLPITHASYMEEYGDQLHDFGAWNDEAALTFAVNEDAPITSIDELAANADAFNNTIVGIEPGAGLTEITQNEVIPGYGLEGMTYTTSSTAAMLTELSTATENNENIVVTLWRPHWAYDAFPIRDLEDPQGLLGDAEGIHSIGRADIVETHPTLSGWLENFEMSSDLLYSLENAMFNENETDDYGPIVEQWISENQEYVDGLTA</sequence>
<feature type="domain" description="ABC-type glycine betaine transport system substrate-binding" evidence="6">
    <location>
        <begin position="47"/>
        <end position="294"/>
    </location>
</feature>
<dbReference type="Pfam" id="PF04069">
    <property type="entry name" value="OpuAC"/>
    <property type="match status" value="1"/>
</dbReference>
<keyword evidence="3" id="KW-1003">Cell membrane</keyword>
<dbReference type="GO" id="GO:0031460">
    <property type="term" value="P:glycine betaine transport"/>
    <property type="evidence" value="ECO:0007669"/>
    <property type="project" value="TreeGrafter"/>
</dbReference>
<dbReference type="EMBL" id="WBJY01000002">
    <property type="protein sequence ID" value="KAB1648371.1"/>
    <property type="molecule type" value="Genomic_DNA"/>
</dbReference>
<dbReference type="RefSeq" id="WP_158029566.1">
    <property type="nucleotide sequence ID" value="NZ_BMHG01000001.1"/>
</dbReference>
<reference evidence="7 8" key="1">
    <citation type="submission" date="2019-09" db="EMBL/GenBank/DDBJ databases">
        <title>Phylogeny of genus Pseudoclavibacter and closely related genus.</title>
        <authorList>
            <person name="Li Y."/>
        </authorList>
    </citation>
    <scope>NUCLEOTIDE SEQUENCE [LARGE SCALE GENOMIC DNA]</scope>
    <source>
        <strain evidence="7 8">EGI 60007</strain>
    </source>
</reference>
<feature type="chain" id="PRO_5026104831" evidence="5">
    <location>
        <begin position="24"/>
        <end position="305"/>
    </location>
</feature>
<evidence type="ECO:0000256" key="3">
    <source>
        <dbReference type="ARBA" id="ARBA00022475"/>
    </source>
</evidence>
<dbReference type="Gene3D" id="3.10.105.10">
    <property type="entry name" value="Dipeptide-binding Protein, Domain 3"/>
    <property type="match status" value="2"/>
</dbReference>
<keyword evidence="2" id="KW-0813">Transport</keyword>
<dbReference type="InterPro" id="IPR007210">
    <property type="entry name" value="ABC_Gly_betaine_transp_sub-bd"/>
</dbReference>
<evidence type="ECO:0000256" key="5">
    <source>
        <dbReference type="SAM" id="SignalP"/>
    </source>
</evidence>
<dbReference type="Gene3D" id="3.40.190.100">
    <property type="entry name" value="Glycine betaine-binding periplasmic protein, domain 2"/>
    <property type="match status" value="1"/>
</dbReference>
<dbReference type="PANTHER" id="PTHR47737">
    <property type="entry name" value="GLYCINE BETAINE/PROLINE BETAINE TRANSPORT SYSTEM PERMEASE PROTEIN PROW"/>
    <property type="match status" value="1"/>
</dbReference>
<name>A0A6H9WQM4_9MICO</name>
<dbReference type="SUPFAM" id="SSF53850">
    <property type="entry name" value="Periplasmic binding protein-like II"/>
    <property type="match status" value="1"/>
</dbReference>
<dbReference type="OrthoDB" id="9787902at2"/>
<evidence type="ECO:0000313" key="8">
    <source>
        <dbReference type="Proteomes" id="UP000431744"/>
    </source>
</evidence>
<proteinExistence type="predicted"/>
<dbReference type="GO" id="GO:0043190">
    <property type="term" value="C:ATP-binding cassette (ABC) transporter complex"/>
    <property type="evidence" value="ECO:0007669"/>
    <property type="project" value="InterPro"/>
</dbReference>
<evidence type="ECO:0000256" key="2">
    <source>
        <dbReference type="ARBA" id="ARBA00022448"/>
    </source>
</evidence>
<organism evidence="7 8">
    <name type="scientific">Pseudoclavibacter endophyticus</name>
    <dbReference type="NCBI Taxonomy" id="1778590"/>
    <lineage>
        <taxon>Bacteria</taxon>
        <taxon>Bacillati</taxon>
        <taxon>Actinomycetota</taxon>
        <taxon>Actinomycetes</taxon>
        <taxon>Micrococcales</taxon>
        <taxon>Microbacteriaceae</taxon>
        <taxon>Pseudoclavibacter</taxon>
    </lineage>
</organism>